<protein>
    <submittedName>
        <fullName evidence="3">Helix-turn-helix transcriptional regulator</fullName>
    </submittedName>
</protein>
<sequence length="279" mass="31473">MAIEDNPRSREQYGAELKRRRESAGLTQEQLSQRAVMSRTHIAHIEAGRRRPDPDDALRLDQVLEGGGFFVNFLPTLDGKKVAEHFEEALEFEGKATAIKEYAPNLVPGLLQTKAYAYEVLGTGFPRPSDEQRDRLVSTRLERARILDPFHSPEVCFLLDEAVLRRVVGGPGVMCDQLRHILELGTSRRIRIHILPYSVGAHALQEGFLSLMWFDDLPPIAYAEGVKSGRILELPSEVRACQELYDQALGDALSHRKSLDLLRSVAEDYAHDEQRAEHP</sequence>
<dbReference type="Proteomes" id="UP000509418">
    <property type="component" value="Chromosome"/>
</dbReference>
<evidence type="ECO:0000313" key="3">
    <source>
        <dbReference type="EMBL" id="QKZ20972.1"/>
    </source>
</evidence>
<dbReference type="Pfam" id="PF19054">
    <property type="entry name" value="DUF5753"/>
    <property type="match status" value="1"/>
</dbReference>
<evidence type="ECO:0000313" key="4">
    <source>
        <dbReference type="Proteomes" id="UP000509418"/>
    </source>
</evidence>
<feature type="compositionally biased region" description="Basic and acidic residues" evidence="1">
    <location>
        <begin position="1"/>
        <end position="23"/>
    </location>
</feature>
<evidence type="ECO:0000256" key="1">
    <source>
        <dbReference type="SAM" id="MobiDB-lite"/>
    </source>
</evidence>
<dbReference type="InterPro" id="IPR001387">
    <property type="entry name" value="Cro/C1-type_HTH"/>
</dbReference>
<accession>A0A7H8TD97</accession>
<organism evidence="3 4">
    <name type="scientific">Streptomyces chartreusis</name>
    <dbReference type="NCBI Taxonomy" id="1969"/>
    <lineage>
        <taxon>Bacteria</taxon>
        <taxon>Bacillati</taxon>
        <taxon>Actinomycetota</taxon>
        <taxon>Actinomycetes</taxon>
        <taxon>Kitasatosporales</taxon>
        <taxon>Streptomycetaceae</taxon>
        <taxon>Streptomyces</taxon>
    </lineage>
</organism>
<dbReference type="PROSITE" id="PS50943">
    <property type="entry name" value="HTH_CROC1"/>
    <property type="match status" value="1"/>
</dbReference>
<name>A0A7H8TD97_STRCX</name>
<dbReference type="Gene3D" id="1.10.260.40">
    <property type="entry name" value="lambda repressor-like DNA-binding domains"/>
    <property type="match status" value="1"/>
</dbReference>
<dbReference type="SUPFAM" id="SSF47413">
    <property type="entry name" value="lambda repressor-like DNA-binding domains"/>
    <property type="match status" value="1"/>
</dbReference>
<dbReference type="SMART" id="SM00530">
    <property type="entry name" value="HTH_XRE"/>
    <property type="match status" value="1"/>
</dbReference>
<reference evidence="3 4" key="1">
    <citation type="submission" date="2020-06" db="EMBL/GenBank/DDBJ databases">
        <title>Genome mining for natural products.</title>
        <authorList>
            <person name="Zhang B."/>
            <person name="Shi J."/>
            <person name="Ge H."/>
        </authorList>
    </citation>
    <scope>NUCLEOTIDE SEQUENCE [LARGE SCALE GENOMIC DNA]</scope>
    <source>
        <strain evidence="3 4">NA02069</strain>
    </source>
</reference>
<proteinExistence type="predicted"/>
<dbReference type="InterPro" id="IPR010982">
    <property type="entry name" value="Lambda_DNA-bd_dom_sf"/>
</dbReference>
<keyword evidence="4" id="KW-1185">Reference proteome</keyword>
<dbReference type="RefSeq" id="WP_176576788.1">
    <property type="nucleotide sequence ID" value="NZ_CBDRGH010000021.1"/>
</dbReference>
<dbReference type="InterPro" id="IPR043917">
    <property type="entry name" value="DUF5753"/>
</dbReference>
<feature type="region of interest" description="Disordered" evidence="1">
    <location>
        <begin position="1"/>
        <end position="28"/>
    </location>
</feature>
<dbReference type="GO" id="GO:0003677">
    <property type="term" value="F:DNA binding"/>
    <property type="evidence" value="ECO:0007669"/>
    <property type="project" value="InterPro"/>
</dbReference>
<gene>
    <name evidence="3" type="ORF">HUT05_28685</name>
</gene>
<dbReference type="CDD" id="cd00093">
    <property type="entry name" value="HTH_XRE"/>
    <property type="match status" value="1"/>
</dbReference>
<evidence type="ECO:0000259" key="2">
    <source>
        <dbReference type="PROSITE" id="PS50943"/>
    </source>
</evidence>
<dbReference type="AlphaFoldDB" id="A0A7H8TD97"/>
<feature type="domain" description="HTH cro/C1-type" evidence="2">
    <location>
        <begin position="17"/>
        <end position="70"/>
    </location>
</feature>
<dbReference type="Pfam" id="PF13560">
    <property type="entry name" value="HTH_31"/>
    <property type="match status" value="1"/>
</dbReference>
<dbReference type="EMBL" id="CP056041">
    <property type="protein sequence ID" value="QKZ20972.1"/>
    <property type="molecule type" value="Genomic_DNA"/>
</dbReference>